<protein>
    <submittedName>
        <fullName evidence="4">ISL3 family transposase</fullName>
    </submittedName>
</protein>
<gene>
    <name evidence="4" type="ORF">IM725_00600</name>
</gene>
<organism evidence="4 5">
    <name type="scientific">Ramlibacter aquaticus</name>
    <dbReference type="NCBI Taxonomy" id="2780094"/>
    <lineage>
        <taxon>Bacteria</taxon>
        <taxon>Pseudomonadati</taxon>
        <taxon>Pseudomonadota</taxon>
        <taxon>Betaproteobacteria</taxon>
        <taxon>Burkholderiales</taxon>
        <taxon>Comamonadaceae</taxon>
        <taxon>Ramlibacter</taxon>
    </lineage>
</organism>
<feature type="domain" description="Transposase IS204/IS1001/IS1096/IS1165 zinc-finger" evidence="3">
    <location>
        <begin position="35"/>
        <end position="80"/>
    </location>
</feature>
<dbReference type="Proteomes" id="UP000715965">
    <property type="component" value="Unassembled WGS sequence"/>
</dbReference>
<dbReference type="Pfam" id="PF01610">
    <property type="entry name" value="DDE_Tnp_ISL3"/>
    <property type="match status" value="1"/>
</dbReference>
<dbReference type="NCBIfam" id="NF033550">
    <property type="entry name" value="transpos_ISL3"/>
    <property type="match status" value="1"/>
</dbReference>
<comment type="caution">
    <text evidence="4">The sequence shown here is derived from an EMBL/GenBank/DDBJ whole genome shotgun (WGS) entry which is preliminary data.</text>
</comment>
<dbReference type="PANTHER" id="PTHR33498">
    <property type="entry name" value="TRANSPOSASE FOR INSERTION SEQUENCE ELEMENT IS1557"/>
    <property type="match status" value="1"/>
</dbReference>
<dbReference type="EMBL" id="JADDOJ010000001">
    <property type="protein sequence ID" value="MBE7939067.1"/>
    <property type="molecule type" value="Genomic_DNA"/>
</dbReference>
<evidence type="ECO:0000259" key="1">
    <source>
        <dbReference type="Pfam" id="PF01610"/>
    </source>
</evidence>
<dbReference type="Pfam" id="PF14690">
    <property type="entry name" value="Zn_ribbon_ISL3"/>
    <property type="match status" value="1"/>
</dbReference>
<evidence type="ECO:0000259" key="3">
    <source>
        <dbReference type="Pfam" id="PF14690"/>
    </source>
</evidence>
<evidence type="ECO:0000313" key="5">
    <source>
        <dbReference type="Proteomes" id="UP000715965"/>
    </source>
</evidence>
<dbReference type="InterPro" id="IPR029261">
    <property type="entry name" value="Transposase_Znf"/>
</dbReference>
<dbReference type="InterPro" id="IPR002560">
    <property type="entry name" value="Transposase_DDE"/>
</dbReference>
<keyword evidence="5" id="KW-1185">Reference proteome</keyword>
<dbReference type="Pfam" id="PF13542">
    <property type="entry name" value="HTH_Tnp_ISL3"/>
    <property type="match status" value="1"/>
</dbReference>
<proteinExistence type="predicted"/>
<dbReference type="InterPro" id="IPR032877">
    <property type="entry name" value="Transposase_HTH"/>
</dbReference>
<sequence>MNQHTDILNLPHVRAVGVQQHETHYVISAIGGVEPTTCPHCGNEALHRHGTKLQSFMDTPMHGKRVELSFERKRFRCTACGKTLLDSLPSMDGKRQMTSRLVAYIEQRCIQSTFAEVSREVGVDDKTIRHVFDDYTARTQQTVVYEVPRVLGIDELKIVGEYRCMLTNIEKNSVFDLLKTRRKVELLAYFKDLRDKKNIEVVTMDMWSVYRQVVAAQLPGRPVVVDKFHVVRMANDAIERIRKRIRRELEPKTRIKMKNERFVLLKRLHELTDEEKEKLQAWSKLYPALALAHEAKEGFYAIYDQPNRKAAEAEGRAWLTRLSPLIATEFRETAGALNSWWQEIFNIYDYPVTNAYTESVNRLAKDVNRMGRGYSFDVIRARLLFDQEARKPTSGVVRTKSRKPAAGGGSGGFTAEFLAGAGPKKRPVLHEVIEERKVEYGPHIPTLCRLLEEGHFD</sequence>
<evidence type="ECO:0000313" key="4">
    <source>
        <dbReference type="EMBL" id="MBE7939067.1"/>
    </source>
</evidence>
<dbReference type="RefSeq" id="WP_193778614.1">
    <property type="nucleotide sequence ID" value="NZ_JADDOJ010000001.1"/>
</dbReference>
<dbReference type="InterPro" id="IPR047951">
    <property type="entry name" value="Transpos_ISL3"/>
</dbReference>
<evidence type="ECO:0000259" key="2">
    <source>
        <dbReference type="Pfam" id="PF13542"/>
    </source>
</evidence>
<reference evidence="4 5" key="1">
    <citation type="submission" date="2020-10" db="EMBL/GenBank/DDBJ databases">
        <title>Draft genome of Ramlibacter aquaticus LMG 30558.</title>
        <authorList>
            <person name="Props R."/>
        </authorList>
    </citation>
    <scope>NUCLEOTIDE SEQUENCE [LARGE SCALE GENOMIC DNA]</scope>
    <source>
        <strain evidence="4 5">LMG 30558</strain>
    </source>
</reference>
<name>A0ABR9SAG0_9BURK</name>
<accession>A0ABR9SAG0</accession>
<feature type="domain" description="Transposase IS204/IS1001/IS1096/IS1165 DDE" evidence="1">
    <location>
        <begin position="151"/>
        <end position="382"/>
    </location>
</feature>
<dbReference type="PANTHER" id="PTHR33498:SF1">
    <property type="entry name" value="TRANSPOSASE FOR INSERTION SEQUENCE ELEMENT IS1557"/>
    <property type="match status" value="1"/>
</dbReference>
<feature type="domain" description="Transposase IS204/IS1001/IS1096/IS1165 helix-turn-helix" evidence="2">
    <location>
        <begin position="88"/>
        <end position="135"/>
    </location>
</feature>